<evidence type="ECO:0000313" key="2">
    <source>
        <dbReference type="EMBL" id="SPT52471.1"/>
    </source>
</evidence>
<dbReference type="EMBL" id="UAPQ01000001">
    <property type="protein sequence ID" value="SPT52471.1"/>
    <property type="molecule type" value="Genomic_DNA"/>
</dbReference>
<reference evidence="2 3" key="1">
    <citation type="submission" date="2018-06" db="EMBL/GenBank/DDBJ databases">
        <authorList>
            <consortium name="Pathogen Informatics"/>
            <person name="Doyle S."/>
        </authorList>
    </citation>
    <scope>NUCLEOTIDE SEQUENCE [LARGE SCALE GENOMIC DNA]</scope>
    <source>
        <strain evidence="2 3">NCTC11535</strain>
    </source>
</reference>
<proteinExistence type="predicted"/>
<comment type="caution">
    <text evidence="2">The sequence shown here is derived from an EMBL/GenBank/DDBJ whole genome shotgun (WGS) entry which is preliminary data.</text>
</comment>
<feature type="compositionally biased region" description="Low complexity" evidence="1">
    <location>
        <begin position="44"/>
        <end position="60"/>
    </location>
</feature>
<keyword evidence="3" id="KW-1185">Reference proteome</keyword>
<organism evidence="2 3">
    <name type="scientific">Actinomyces bovis</name>
    <dbReference type="NCBI Taxonomy" id="1658"/>
    <lineage>
        <taxon>Bacteria</taxon>
        <taxon>Bacillati</taxon>
        <taxon>Actinomycetota</taxon>
        <taxon>Actinomycetes</taxon>
        <taxon>Actinomycetales</taxon>
        <taxon>Actinomycetaceae</taxon>
        <taxon>Actinomyces</taxon>
    </lineage>
</organism>
<evidence type="ECO:0000256" key="1">
    <source>
        <dbReference type="SAM" id="MobiDB-lite"/>
    </source>
</evidence>
<evidence type="ECO:0008006" key="4">
    <source>
        <dbReference type="Google" id="ProtNLM"/>
    </source>
</evidence>
<protein>
    <recommendedName>
        <fullName evidence="4">Tat pathway signal protein</fullName>
    </recommendedName>
</protein>
<feature type="region of interest" description="Disordered" evidence="1">
    <location>
        <begin position="40"/>
        <end position="64"/>
    </location>
</feature>
<dbReference type="Proteomes" id="UP000250006">
    <property type="component" value="Unassembled WGS sequence"/>
</dbReference>
<gene>
    <name evidence="2" type="ORF">NCTC11535_00120</name>
</gene>
<evidence type="ECO:0000313" key="3">
    <source>
        <dbReference type="Proteomes" id="UP000250006"/>
    </source>
</evidence>
<accession>A0ABY1VK34</accession>
<name>A0ABY1VK34_9ACTO</name>
<sequence length="495" mass="54034">MTSTVTSTPSLLSRRQLITAANAAGTSLVAVLVLGACSGKGEKSTSASTATSPTASSTATDNDDQSVVDGLAEQVRTHWPHMSQVWPGADYTRHSIVLLKANEQLSAQAAWLITPESVRTMDSKEYAGITVPPSYDELKHEGRPAISLLLNPSFGGGEIASDIATDQNENGPAASGVEARVRTLYRLATHELVHFYHQSEAVRSASSNRDTVYPLQSEPRVLRALLHDRLNLAVTDPANRDTHLSHARSWYDQWVSGFREEVDSIREYDVREGTAVYIERRGDYVGSKLTGEELHKAQVAGLHTKRSTSVDQESYMLGFVSGILLDELRPTWKDDFYSTGKAPAELLLEGVTPVADDTGGNVRQEIEKLIAEEDARVKPAMEEVDRVTANTSVPYLRYEGRPQVSYENSYTYKGLTVLVNTILNLRSQDGEVSVVGATTLRGADATTGYNIPLEAGKYTYEDGVLKLTGETVSGRTSARRTTEDGREVFLMTVTS</sequence>